<keyword evidence="6 8" id="KW-0472">Membrane</keyword>
<evidence type="ECO:0000256" key="6">
    <source>
        <dbReference type="ARBA" id="ARBA00023136"/>
    </source>
</evidence>
<evidence type="ECO:0000256" key="3">
    <source>
        <dbReference type="ARBA" id="ARBA00022475"/>
    </source>
</evidence>
<evidence type="ECO:0000313" key="10">
    <source>
        <dbReference type="EMBL" id="MBP2381994.1"/>
    </source>
</evidence>
<gene>
    <name evidence="10" type="ORF">JOF43_001951</name>
</gene>
<feature type="transmembrane region" description="Helical" evidence="8">
    <location>
        <begin position="222"/>
        <end position="242"/>
    </location>
</feature>
<name>A0ABS4X0L2_9MICO</name>
<feature type="compositionally biased region" description="Low complexity" evidence="7">
    <location>
        <begin position="1"/>
        <end position="16"/>
    </location>
</feature>
<evidence type="ECO:0000259" key="9">
    <source>
        <dbReference type="PROSITE" id="PS50850"/>
    </source>
</evidence>
<evidence type="ECO:0000256" key="8">
    <source>
        <dbReference type="SAM" id="Phobius"/>
    </source>
</evidence>
<feature type="transmembrane region" description="Helical" evidence="8">
    <location>
        <begin position="130"/>
        <end position="147"/>
    </location>
</feature>
<feature type="transmembrane region" description="Helical" evidence="8">
    <location>
        <begin position="326"/>
        <end position="347"/>
    </location>
</feature>
<feature type="transmembrane region" description="Helical" evidence="8">
    <location>
        <begin position="288"/>
        <end position="314"/>
    </location>
</feature>
<keyword evidence="5 8" id="KW-1133">Transmembrane helix</keyword>
<dbReference type="PANTHER" id="PTHR23501:SF197">
    <property type="entry name" value="COMD"/>
    <property type="match status" value="1"/>
</dbReference>
<dbReference type="InterPro" id="IPR004638">
    <property type="entry name" value="EmrB-like"/>
</dbReference>
<feature type="transmembrane region" description="Helical" evidence="8">
    <location>
        <begin position="248"/>
        <end position="268"/>
    </location>
</feature>
<evidence type="ECO:0000256" key="4">
    <source>
        <dbReference type="ARBA" id="ARBA00022692"/>
    </source>
</evidence>
<feature type="transmembrane region" description="Helical" evidence="8">
    <location>
        <begin position="501"/>
        <end position="519"/>
    </location>
</feature>
<dbReference type="NCBIfam" id="TIGR00711">
    <property type="entry name" value="efflux_EmrB"/>
    <property type="match status" value="1"/>
</dbReference>
<feature type="compositionally biased region" description="Basic and acidic residues" evidence="7">
    <location>
        <begin position="550"/>
        <end position="565"/>
    </location>
</feature>
<reference evidence="10 11" key="1">
    <citation type="submission" date="2021-03" db="EMBL/GenBank/DDBJ databases">
        <title>Sequencing the genomes of 1000 actinobacteria strains.</title>
        <authorList>
            <person name="Klenk H.-P."/>
        </authorList>
    </citation>
    <scope>NUCLEOTIDE SEQUENCE [LARGE SCALE GENOMIC DNA]</scope>
    <source>
        <strain evidence="10 11">DSM 14566</strain>
    </source>
</reference>
<dbReference type="InterPro" id="IPR011701">
    <property type="entry name" value="MFS"/>
</dbReference>
<dbReference type="SUPFAM" id="SSF103473">
    <property type="entry name" value="MFS general substrate transporter"/>
    <property type="match status" value="1"/>
</dbReference>
<dbReference type="EMBL" id="JAGIOD010000001">
    <property type="protein sequence ID" value="MBP2381994.1"/>
    <property type="molecule type" value="Genomic_DNA"/>
</dbReference>
<comment type="caution">
    <text evidence="10">The sequence shown here is derived from an EMBL/GenBank/DDBJ whole genome shotgun (WGS) entry which is preliminary data.</text>
</comment>
<evidence type="ECO:0000313" key="11">
    <source>
        <dbReference type="Proteomes" id="UP001519290"/>
    </source>
</evidence>
<feature type="transmembrane region" description="Helical" evidence="8">
    <location>
        <begin position="189"/>
        <end position="210"/>
    </location>
</feature>
<evidence type="ECO:0000256" key="7">
    <source>
        <dbReference type="SAM" id="MobiDB-lite"/>
    </source>
</evidence>
<dbReference type="PRINTS" id="PR01036">
    <property type="entry name" value="TCRTETB"/>
</dbReference>
<feature type="transmembrane region" description="Helical" evidence="8">
    <location>
        <begin position="101"/>
        <end position="124"/>
    </location>
</feature>
<protein>
    <submittedName>
        <fullName evidence="10">EmrB/QacA subfamily drug resistance transporter</fullName>
    </submittedName>
</protein>
<dbReference type="InterPro" id="IPR020846">
    <property type="entry name" value="MFS_dom"/>
</dbReference>
<organism evidence="10 11">
    <name type="scientific">Brachybacterium sacelli</name>
    <dbReference type="NCBI Taxonomy" id="173364"/>
    <lineage>
        <taxon>Bacteria</taxon>
        <taxon>Bacillati</taxon>
        <taxon>Actinomycetota</taxon>
        <taxon>Actinomycetes</taxon>
        <taxon>Micrococcales</taxon>
        <taxon>Dermabacteraceae</taxon>
        <taxon>Brachybacterium</taxon>
    </lineage>
</organism>
<feature type="region of interest" description="Disordered" evidence="7">
    <location>
        <begin position="534"/>
        <end position="588"/>
    </location>
</feature>
<accession>A0ABS4X0L2</accession>
<sequence>MSTASTSASAPGPTGAVAPSSTPEAFVGLDRRSKLVFVGLMLGMLVASLSQTIVSPAMPVIVADLGGMDHYSWIATSAMLVSAVTVPVVGKLSDQYGRRGFYLAGIAIFLLGSILAGFSTNFWFLVAARAVQGLGMGTLMPLSQTIIGDIIPPRQRGKYQGLMGAMFGLASIAGPLIGGTVTDHFGWRYLFFLTLPLGVVAFGFVLRFLHLDHVQRRTTVDVLGIMTLTPGLVIGLLATSWGGTTYAWGSPTIIGMYVATALLLGLFVRVEMRAEDPLLPLGMLARPVVALSILASFAVAVAMFGAIIYIPVYAQAVMGVSATGSGAILIPQSVSMIGMSIISGLLVSKFGRYKEILIVGGLVMLTGYWLLTQVSYGDSAWHLTVAMVVIGLGLGMMMQIFTLVVQNAVPQSELGVATASVQFFRNVGSTVGIAVLGTVMTTRMQPAIESHLPQGASSMMDSSGGSGAGVGSVLDQSTLEKLPAPIVDAIRTGMGEAMHDVFFTAIPFVVIAIVLSIFIPHLTLRDTLQAHEPATSTGSVPALAVDEDEIHGAADAESVDRDAEHLAGTAEATAGASDPSSADHRPRD</sequence>
<comment type="subcellular location">
    <subcellularLocation>
        <location evidence="1">Cell membrane</location>
        <topology evidence="1">Multi-pass membrane protein</topology>
    </subcellularLocation>
</comment>
<dbReference type="Gene3D" id="1.20.1720.10">
    <property type="entry name" value="Multidrug resistance protein D"/>
    <property type="match status" value="1"/>
</dbReference>
<dbReference type="PROSITE" id="PS00216">
    <property type="entry name" value="SUGAR_TRANSPORT_1"/>
    <property type="match status" value="1"/>
</dbReference>
<dbReference type="Gene3D" id="1.20.1250.20">
    <property type="entry name" value="MFS general substrate transporter like domains"/>
    <property type="match status" value="1"/>
</dbReference>
<feature type="transmembrane region" description="Helical" evidence="8">
    <location>
        <begin position="35"/>
        <end position="58"/>
    </location>
</feature>
<feature type="transmembrane region" description="Helical" evidence="8">
    <location>
        <begin position="356"/>
        <end position="374"/>
    </location>
</feature>
<proteinExistence type="predicted"/>
<dbReference type="Proteomes" id="UP001519290">
    <property type="component" value="Unassembled WGS sequence"/>
</dbReference>
<keyword evidence="2" id="KW-0813">Transport</keyword>
<dbReference type="CDD" id="cd17502">
    <property type="entry name" value="MFS_Azr1_MDR_like"/>
    <property type="match status" value="1"/>
</dbReference>
<feature type="transmembrane region" description="Helical" evidence="8">
    <location>
        <begin position="380"/>
        <end position="405"/>
    </location>
</feature>
<feature type="transmembrane region" description="Helical" evidence="8">
    <location>
        <begin position="159"/>
        <end position="177"/>
    </location>
</feature>
<feature type="region of interest" description="Disordered" evidence="7">
    <location>
        <begin position="1"/>
        <end position="22"/>
    </location>
</feature>
<dbReference type="InterPro" id="IPR005829">
    <property type="entry name" value="Sugar_transporter_CS"/>
</dbReference>
<dbReference type="PANTHER" id="PTHR23501">
    <property type="entry name" value="MAJOR FACILITATOR SUPERFAMILY"/>
    <property type="match status" value="1"/>
</dbReference>
<evidence type="ECO:0000256" key="5">
    <source>
        <dbReference type="ARBA" id="ARBA00022989"/>
    </source>
</evidence>
<dbReference type="InterPro" id="IPR036259">
    <property type="entry name" value="MFS_trans_sf"/>
</dbReference>
<keyword evidence="4 8" id="KW-0812">Transmembrane</keyword>
<evidence type="ECO:0000256" key="1">
    <source>
        <dbReference type="ARBA" id="ARBA00004651"/>
    </source>
</evidence>
<dbReference type="PROSITE" id="PS50850">
    <property type="entry name" value="MFS"/>
    <property type="match status" value="1"/>
</dbReference>
<keyword evidence="11" id="KW-1185">Reference proteome</keyword>
<feature type="domain" description="Major facilitator superfamily (MFS) profile" evidence="9">
    <location>
        <begin position="36"/>
        <end position="524"/>
    </location>
</feature>
<dbReference type="RefSeq" id="WP_209901565.1">
    <property type="nucleotide sequence ID" value="NZ_BAAAJW010000011.1"/>
</dbReference>
<feature type="transmembrane region" description="Helical" evidence="8">
    <location>
        <begin position="70"/>
        <end position="89"/>
    </location>
</feature>
<dbReference type="Pfam" id="PF07690">
    <property type="entry name" value="MFS_1"/>
    <property type="match status" value="1"/>
</dbReference>
<keyword evidence="3" id="KW-1003">Cell membrane</keyword>
<evidence type="ECO:0000256" key="2">
    <source>
        <dbReference type="ARBA" id="ARBA00022448"/>
    </source>
</evidence>